<evidence type="ECO:0000256" key="5">
    <source>
        <dbReference type="ARBA" id="ARBA00023284"/>
    </source>
</evidence>
<dbReference type="GO" id="GO:0030313">
    <property type="term" value="C:cell envelope"/>
    <property type="evidence" value="ECO:0007669"/>
    <property type="project" value="UniProtKB-SubCell"/>
</dbReference>
<keyword evidence="3" id="KW-0812">Transmembrane</keyword>
<evidence type="ECO:0000259" key="6">
    <source>
        <dbReference type="PROSITE" id="PS51352"/>
    </source>
</evidence>
<keyword evidence="5" id="KW-0676">Redox-active center</keyword>
<dbReference type="OrthoDB" id="25753at2"/>
<keyword evidence="2" id="KW-0201">Cytochrome c-type biogenesis</keyword>
<evidence type="ECO:0000256" key="2">
    <source>
        <dbReference type="ARBA" id="ARBA00022748"/>
    </source>
</evidence>
<evidence type="ECO:0000256" key="3">
    <source>
        <dbReference type="ARBA" id="ARBA00022968"/>
    </source>
</evidence>
<dbReference type="GO" id="GO:0016491">
    <property type="term" value="F:oxidoreductase activity"/>
    <property type="evidence" value="ECO:0007669"/>
    <property type="project" value="InterPro"/>
</dbReference>
<gene>
    <name evidence="7" type="ORF">LIP_0099</name>
</gene>
<evidence type="ECO:0000256" key="1">
    <source>
        <dbReference type="ARBA" id="ARBA00004196"/>
    </source>
</evidence>
<feature type="domain" description="Thioredoxin" evidence="6">
    <location>
        <begin position="36"/>
        <end position="173"/>
    </location>
</feature>
<evidence type="ECO:0000313" key="7">
    <source>
        <dbReference type="EMBL" id="BAS25956.1"/>
    </source>
</evidence>
<dbReference type="InterPro" id="IPR017937">
    <property type="entry name" value="Thioredoxin_CS"/>
</dbReference>
<name>A0A0K2SFS5_LIMPI</name>
<sequence>MPQRPWARVALLLPILVLLAGLAGTFAYRSGMERRAAVGRPAPAFALETLDGRTVSLEALRGKVVFLNFWASWCGPCRDEAPDLQRFHQAYGDRVVQLGVNYREAEDHIRPFVQEFGLTFPIVRDRDGRVAEAYGMRGVPESWFIDASGVARFHWAGPLTYAQMEAAYRQTLAEGRPEGGEGHLP</sequence>
<dbReference type="InterPro" id="IPR013766">
    <property type="entry name" value="Thioredoxin_domain"/>
</dbReference>
<evidence type="ECO:0000256" key="4">
    <source>
        <dbReference type="ARBA" id="ARBA00023157"/>
    </source>
</evidence>
<dbReference type="CDD" id="cd02966">
    <property type="entry name" value="TlpA_like_family"/>
    <property type="match status" value="1"/>
</dbReference>
<accession>A0A0K2SFS5</accession>
<reference evidence="8" key="1">
    <citation type="submission" date="2015-07" db="EMBL/GenBank/DDBJ databases">
        <title>Complete genome sequence and phylogenetic analysis of Limnochorda pilosa.</title>
        <authorList>
            <person name="Watanabe M."/>
            <person name="Kojima H."/>
            <person name="Fukui M."/>
        </authorList>
    </citation>
    <scope>NUCLEOTIDE SEQUENCE [LARGE SCALE GENOMIC DNA]</scope>
    <source>
        <strain evidence="8">HC45</strain>
    </source>
</reference>
<protein>
    <submittedName>
        <fullName evidence="7">Thiol:disulfide interchange protein tlpA</fullName>
    </submittedName>
</protein>
<dbReference type="SUPFAM" id="SSF52833">
    <property type="entry name" value="Thioredoxin-like"/>
    <property type="match status" value="1"/>
</dbReference>
<reference evidence="8" key="2">
    <citation type="journal article" date="2016" name="Int. J. Syst. Evol. Microbiol.">
        <title>Complete genome sequence and cell structure of Limnochorda pilosa, a Gram-negative spore-former within the phylum Firmicutes.</title>
        <authorList>
            <person name="Watanabe M."/>
            <person name="Kojima H."/>
            <person name="Fukui M."/>
        </authorList>
    </citation>
    <scope>NUCLEOTIDE SEQUENCE [LARGE SCALE GENOMIC DNA]</scope>
    <source>
        <strain evidence="8">HC45</strain>
    </source>
</reference>
<dbReference type="InterPro" id="IPR036249">
    <property type="entry name" value="Thioredoxin-like_sf"/>
</dbReference>
<keyword evidence="4" id="KW-1015">Disulfide bond</keyword>
<dbReference type="Gene3D" id="3.40.30.10">
    <property type="entry name" value="Glutaredoxin"/>
    <property type="match status" value="1"/>
</dbReference>
<dbReference type="PROSITE" id="PS51352">
    <property type="entry name" value="THIOREDOXIN_2"/>
    <property type="match status" value="1"/>
</dbReference>
<keyword evidence="3" id="KW-0735">Signal-anchor</keyword>
<dbReference type="PANTHER" id="PTHR42852:SF6">
    <property type="entry name" value="THIOL:DISULFIDE INTERCHANGE PROTEIN DSBE"/>
    <property type="match status" value="1"/>
</dbReference>
<dbReference type="Proteomes" id="UP000065807">
    <property type="component" value="Chromosome"/>
</dbReference>
<keyword evidence="8" id="KW-1185">Reference proteome</keyword>
<dbReference type="InterPro" id="IPR000866">
    <property type="entry name" value="AhpC/TSA"/>
</dbReference>
<dbReference type="GO" id="GO:0017004">
    <property type="term" value="P:cytochrome complex assembly"/>
    <property type="evidence" value="ECO:0007669"/>
    <property type="project" value="UniProtKB-KW"/>
</dbReference>
<dbReference type="PROSITE" id="PS00194">
    <property type="entry name" value="THIOREDOXIN_1"/>
    <property type="match status" value="1"/>
</dbReference>
<dbReference type="AlphaFoldDB" id="A0A0K2SFS5"/>
<organism evidence="7 8">
    <name type="scientific">Limnochorda pilosa</name>
    <dbReference type="NCBI Taxonomy" id="1555112"/>
    <lineage>
        <taxon>Bacteria</taxon>
        <taxon>Bacillati</taxon>
        <taxon>Bacillota</taxon>
        <taxon>Limnochordia</taxon>
        <taxon>Limnochordales</taxon>
        <taxon>Limnochordaceae</taxon>
        <taxon>Limnochorda</taxon>
    </lineage>
</organism>
<comment type="subcellular location">
    <subcellularLocation>
        <location evidence="1">Cell envelope</location>
    </subcellularLocation>
</comment>
<dbReference type="EMBL" id="AP014924">
    <property type="protein sequence ID" value="BAS25956.1"/>
    <property type="molecule type" value="Genomic_DNA"/>
</dbReference>
<evidence type="ECO:0000313" key="8">
    <source>
        <dbReference type="Proteomes" id="UP000065807"/>
    </source>
</evidence>
<dbReference type="InterPro" id="IPR050553">
    <property type="entry name" value="Thioredoxin_ResA/DsbE_sf"/>
</dbReference>
<proteinExistence type="predicted"/>
<dbReference type="KEGG" id="lpil:LIP_0099"/>
<dbReference type="Pfam" id="PF00578">
    <property type="entry name" value="AhpC-TSA"/>
    <property type="match status" value="1"/>
</dbReference>
<dbReference type="RefSeq" id="WP_068132879.1">
    <property type="nucleotide sequence ID" value="NZ_AP014924.1"/>
</dbReference>
<dbReference type="PANTHER" id="PTHR42852">
    <property type="entry name" value="THIOL:DISULFIDE INTERCHANGE PROTEIN DSBE"/>
    <property type="match status" value="1"/>
</dbReference>
<dbReference type="STRING" id="1555112.LIP_0099"/>
<dbReference type="GO" id="GO:0016209">
    <property type="term" value="F:antioxidant activity"/>
    <property type="evidence" value="ECO:0007669"/>
    <property type="project" value="InterPro"/>
</dbReference>